<evidence type="ECO:0000259" key="14">
    <source>
        <dbReference type="Pfam" id="PF04557"/>
    </source>
</evidence>
<dbReference type="Pfam" id="PF04558">
    <property type="entry name" value="tRNA_synt_1c_R1"/>
    <property type="match status" value="1"/>
</dbReference>
<evidence type="ECO:0000256" key="1">
    <source>
        <dbReference type="ARBA" id="ARBA00005594"/>
    </source>
</evidence>
<evidence type="ECO:0000256" key="3">
    <source>
        <dbReference type="ARBA" id="ARBA00022598"/>
    </source>
</evidence>
<feature type="domain" description="Glutamyl/glutaminyl-tRNA synthetase class Ib catalytic" evidence="12">
    <location>
        <begin position="284"/>
        <end position="522"/>
    </location>
</feature>
<evidence type="ECO:0000259" key="16">
    <source>
        <dbReference type="Pfam" id="PF20974"/>
    </source>
</evidence>
<dbReference type="InterPro" id="IPR014729">
    <property type="entry name" value="Rossmann-like_a/b/a_fold"/>
</dbReference>
<feature type="compositionally biased region" description="Low complexity" evidence="11">
    <location>
        <begin position="220"/>
        <end position="234"/>
    </location>
</feature>
<feature type="domain" description="Glutaminyl-tRNA synthetase class Ib non-specific RNA-binding" evidence="14">
    <location>
        <begin position="178"/>
        <end position="257"/>
    </location>
</feature>
<keyword evidence="6 10" id="KW-0648">Protein biosynthesis</keyword>
<evidence type="ECO:0000256" key="11">
    <source>
        <dbReference type="SAM" id="MobiDB-lite"/>
    </source>
</evidence>
<dbReference type="PRINTS" id="PR00987">
    <property type="entry name" value="TRNASYNTHGLU"/>
</dbReference>
<dbReference type="EC" id="6.1.1.18" evidence="2"/>
<keyword evidence="18" id="KW-1185">Reference proteome</keyword>
<dbReference type="InterPro" id="IPR001412">
    <property type="entry name" value="aa-tRNA-synth_I_CS"/>
</dbReference>
<sequence>MATKEEKERLAKELQDTARPLFSAIGLDEKVIESALKNIKFTQALVDVIKEAGVTEGCPKAKGNLLYTTASKHPANALVHRPMLLEAILAEKVKTTTQLDGAFEYLKKVGGEPTDAAAFEEAAGVGVVVTPEQISAAVADAIASKKEQLLEDRYHFNTNLLLAPVTKALKWADGAAVRAELSSQVEALLGPKTEADLAPPEKKKKPKAEKPKPAAKEEQAAAAAAAAAPEEGAAGTADDPYAFMPKPEDNNQVHTTVNFSDGSVMRIANSPAVLAQHMQRTGGKVVTRFPPEPNGYLHIGHAKAMFVDFGMAVQYGGVCYLRYDDTNPEAEKQEYIDHIAEIVSWMGWSPWKVTYASQYFAQLHAYAVQLIKAGKAFVCHQSKAEIEESREQGLPSPWRERSIEENLRLFEDMRRGLYKEGEATLRMKMDHKNENPNMWDSVAYRIKYVQHPMAGDEWCIYPSYDFTHCLCDAIEDITHSLCTLEFESRRASYYWLLDVLDTYKPVVWEYSRLNITNTVLTKLLDVLDTYKPVVWEYSRLNITNTVLSKRKLNRLVTEDHVHGWDDPRLLTLAGLRRRGVAPASINAFCREIGITRNANVIPYHKLEHHVRLHLDVNSPRTLAVLRPLKVVLTNVPEQHSSTVQGATLPGRPESQAYDLPFSRVVYIEASDFRLQDSKDYYGLAPGKSAMLRYAYPITVTGYSTAADGSISEWYAYPITVTGYSTAADGSISEVAAEADLYAYPITVTGYSTAADGSISEVAAEADLSFVAGGGKKPPKGVLNWVAQPAPGQDPERAEVRLYDVLFKSEAPDALGDAWLEDLNPDSLQVVQGAMVNPHLAATAKAFDRFQFERLGYFSVDPDSKPGQLVFNRTVTLKDSFKK</sequence>
<dbReference type="Gene3D" id="1.10.8.1290">
    <property type="entry name" value="Glutaminyl-tRNA synthetase, non-specific RNA binding region part 1, domain 1"/>
    <property type="match status" value="1"/>
</dbReference>
<dbReference type="InterPro" id="IPR049437">
    <property type="entry name" value="tRNA-synt_1c_C2"/>
</dbReference>
<dbReference type="InterPro" id="IPR042559">
    <property type="entry name" value="Gln-tRNA-synth_Ib_RNA-bd_N_2"/>
</dbReference>
<dbReference type="EMBL" id="CP126215">
    <property type="protein sequence ID" value="WIA16885.1"/>
    <property type="molecule type" value="Genomic_DNA"/>
</dbReference>
<evidence type="ECO:0000256" key="9">
    <source>
        <dbReference type="ARBA" id="ARBA00048270"/>
    </source>
</evidence>
<comment type="similarity">
    <text evidence="1 10">Belongs to the class-I aminoacyl-tRNA synthetase family.</text>
</comment>
<dbReference type="InterPro" id="IPR011035">
    <property type="entry name" value="Ribosomal_bL25/Gln-tRNA_synth"/>
</dbReference>
<reference evidence="17 18" key="1">
    <citation type="submission" date="2023-05" db="EMBL/GenBank/DDBJ databases">
        <title>A 100% complete, gapless, phased diploid assembly of the Scenedesmus obliquus UTEX 3031 genome.</title>
        <authorList>
            <person name="Biondi T.C."/>
            <person name="Hanschen E.R."/>
            <person name="Kwon T."/>
            <person name="Eng W."/>
            <person name="Kruse C.P.S."/>
            <person name="Koehler S.I."/>
            <person name="Kunde Y."/>
            <person name="Gleasner C.D."/>
            <person name="You Mak K.T."/>
            <person name="Polle J."/>
            <person name="Hovde B.T."/>
            <person name="Starkenburg S.R."/>
        </authorList>
    </citation>
    <scope>NUCLEOTIDE SEQUENCE [LARGE SCALE GENOMIC DNA]</scope>
    <source>
        <strain evidence="17 18">DOE0152z</strain>
    </source>
</reference>
<dbReference type="PANTHER" id="PTHR43097:SF4">
    <property type="entry name" value="GLUTAMINE--TRNA LIGASE"/>
    <property type="match status" value="1"/>
</dbReference>
<dbReference type="InterPro" id="IPR020059">
    <property type="entry name" value="Glu/Gln-tRNA-synth_Ib_codon-bd"/>
</dbReference>
<accession>A0ABY8U688</accession>
<keyword evidence="5 10" id="KW-0067">ATP-binding</keyword>
<dbReference type="Pfam" id="PF00749">
    <property type="entry name" value="tRNA-synt_1c"/>
    <property type="match status" value="2"/>
</dbReference>
<dbReference type="InterPro" id="IPR020058">
    <property type="entry name" value="Glu/Gln-tRNA-synth_Ib_cat-dom"/>
</dbReference>
<dbReference type="InterPro" id="IPR000924">
    <property type="entry name" value="Glu/Gln-tRNA-synth"/>
</dbReference>
<dbReference type="Gene3D" id="2.40.240.10">
    <property type="entry name" value="Ribosomal Protein L25, Chain P"/>
    <property type="match status" value="2"/>
</dbReference>
<keyword evidence="4 10" id="KW-0547">Nucleotide-binding</keyword>
<evidence type="ECO:0000256" key="4">
    <source>
        <dbReference type="ARBA" id="ARBA00022741"/>
    </source>
</evidence>
<evidence type="ECO:0000259" key="13">
    <source>
        <dbReference type="Pfam" id="PF03950"/>
    </source>
</evidence>
<organism evidence="17 18">
    <name type="scientific">Tetradesmus obliquus</name>
    <name type="common">Green alga</name>
    <name type="synonym">Acutodesmus obliquus</name>
    <dbReference type="NCBI Taxonomy" id="3088"/>
    <lineage>
        <taxon>Eukaryota</taxon>
        <taxon>Viridiplantae</taxon>
        <taxon>Chlorophyta</taxon>
        <taxon>core chlorophytes</taxon>
        <taxon>Chlorophyceae</taxon>
        <taxon>CS clade</taxon>
        <taxon>Sphaeropleales</taxon>
        <taxon>Scenedesmaceae</taxon>
        <taxon>Tetradesmus</taxon>
    </lineage>
</organism>
<dbReference type="InterPro" id="IPR020056">
    <property type="entry name" value="Rbsml_bL25/Gln-tRNA_synth_N"/>
</dbReference>
<dbReference type="InterPro" id="IPR007639">
    <property type="entry name" value="Gln-tRNA-synth_Ib_RNA-bd_N"/>
</dbReference>
<name>A0ABY8U688_TETOB</name>
<feature type="domain" description="Glutamyl/glutaminyl-tRNA synthetase class Ib anti-codon binding" evidence="13">
    <location>
        <begin position="618"/>
        <end position="712"/>
    </location>
</feature>
<dbReference type="Proteomes" id="UP001244341">
    <property type="component" value="Chromosome 8b"/>
</dbReference>
<protein>
    <recommendedName>
        <fullName evidence="2">glutamine--tRNA ligase</fullName>
        <ecNumber evidence="2">6.1.1.18</ecNumber>
    </recommendedName>
    <alternativeName>
        <fullName evidence="8">Glutaminyl-tRNA synthetase</fullName>
    </alternativeName>
</protein>
<dbReference type="Gene3D" id="3.40.50.620">
    <property type="entry name" value="HUPs"/>
    <property type="match status" value="2"/>
</dbReference>
<keyword evidence="7 10" id="KW-0030">Aminoacyl-tRNA synthetase</keyword>
<evidence type="ECO:0000256" key="2">
    <source>
        <dbReference type="ARBA" id="ARBA00012836"/>
    </source>
</evidence>
<dbReference type="PANTHER" id="PTHR43097">
    <property type="entry name" value="GLUTAMINE-TRNA LIGASE"/>
    <property type="match status" value="1"/>
</dbReference>
<evidence type="ECO:0000256" key="8">
    <source>
        <dbReference type="ARBA" id="ARBA00030466"/>
    </source>
</evidence>
<evidence type="ECO:0000259" key="15">
    <source>
        <dbReference type="Pfam" id="PF04558"/>
    </source>
</evidence>
<feature type="compositionally biased region" description="Basic and acidic residues" evidence="11">
    <location>
        <begin position="208"/>
        <end position="219"/>
    </location>
</feature>
<evidence type="ECO:0000256" key="7">
    <source>
        <dbReference type="ARBA" id="ARBA00023146"/>
    </source>
</evidence>
<keyword evidence="3 10" id="KW-0436">Ligase</keyword>
<dbReference type="Pfam" id="PF20974">
    <property type="entry name" value="tRNA-synt_1c_C2"/>
    <property type="match status" value="1"/>
</dbReference>
<feature type="region of interest" description="Disordered" evidence="11">
    <location>
        <begin position="190"/>
        <end position="249"/>
    </location>
</feature>
<evidence type="ECO:0000313" key="18">
    <source>
        <dbReference type="Proteomes" id="UP001244341"/>
    </source>
</evidence>
<evidence type="ECO:0000256" key="6">
    <source>
        <dbReference type="ARBA" id="ARBA00022917"/>
    </source>
</evidence>
<feature type="domain" description="tRNA synthetases class I (E and Q) anti-codon binding" evidence="16">
    <location>
        <begin position="782"/>
        <end position="860"/>
    </location>
</feature>
<dbReference type="InterPro" id="IPR050132">
    <property type="entry name" value="Gln/Glu-tRNA_Ligase"/>
</dbReference>
<dbReference type="SUPFAM" id="SSF50715">
    <property type="entry name" value="Ribosomal protein L25-like"/>
    <property type="match status" value="2"/>
</dbReference>
<evidence type="ECO:0000259" key="12">
    <source>
        <dbReference type="Pfam" id="PF00749"/>
    </source>
</evidence>
<proteinExistence type="inferred from homology"/>
<comment type="catalytic activity">
    <reaction evidence="9">
        <text>tRNA(Gln) + L-glutamine + ATP = L-glutaminyl-tRNA(Gln) + AMP + diphosphate</text>
        <dbReference type="Rhea" id="RHEA:20121"/>
        <dbReference type="Rhea" id="RHEA-COMP:9662"/>
        <dbReference type="Rhea" id="RHEA-COMP:9681"/>
        <dbReference type="ChEBI" id="CHEBI:30616"/>
        <dbReference type="ChEBI" id="CHEBI:33019"/>
        <dbReference type="ChEBI" id="CHEBI:58359"/>
        <dbReference type="ChEBI" id="CHEBI:78442"/>
        <dbReference type="ChEBI" id="CHEBI:78521"/>
        <dbReference type="ChEBI" id="CHEBI:456215"/>
        <dbReference type="EC" id="6.1.1.18"/>
    </reaction>
</comment>
<dbReference type="InterPro" id="IPR007638">
    <property type="entry name" value="Gln-tRNA-synth_Ib_RNA-bd_2"/>
</dbReference>
<evidence type="ECO:0000256" key="10">
    <source>
        <dbReference type="RuleBase" id="RU363037"/>
    </source>
</evidence>
<dbReference type="Gene3D" id="1.10.10.2420">
    <property type="match status" value="1"/>
</dbReference>
<dbReference type="PROSITE" id="PS00178">
    <property type="entry name" value="AA_TRNA_LIGASE_I"/>
    <property type="match status" value="1"/>
</dbReference>
<evidence type="ECO:0000256" key="5">
    <source>
        <dbReference type="ARBA" id="ARBA00022840"/>
    </source>
</evidence>
<dbReference type="Pfam" id="PF03950">
    <property type="entry name" value="tRNA-synt_1c_C"/>
    <property type="match status" value="1"/>
</dbReference>
<feature type="domain" description="Glutamyl/glutaminyl-tRNA synthetase class Ib catalytic" evidence="12">
    <location>
        <begin position="523"/>
        <end position="613"/>
    </location>
</feature>
<dbReference type="Pfam" id="PF04557">
    <property type="entry name" value="tRNA_synt_1c_R2"/>
    <property type="match status" value="1"/>
</dbReference>
<evidence type="ECO:0000313" key="17">
    <source>
        <dbReference type="EMBL" id="WIA16885.1"/>
    </source>
</evidence>
<feature type="domain" description="Glutaminyl-tRNA synthetase class Ib non-specific RNA-binding" evidence="15">
    <location>
        <begin position="20"/>
        <end position="174"/>
    </location>
</feature>
<gene>
    <name evidence="17" type="ORF">OEZ85_013812</name>
</gene>
<dbReference type="InterPro" id="IPR042558">
    <property type="entry name" value="Gln-tRNA-synth_Ib_RNA-bd_N_1"/>
</dbReference>
<dbReference type="SUPFAM" id="SSF52374">
    <property type="entry name" value="Nucleotidylyl transferase"/>
    <property type="match status" value="1"/>
</dbReference>